<feature type="region of interest" description="Disordered" evidence="2">
    <location>
        <begin position="241"/>
        <end position="288"/>
    </location>
</feature>
<feature type="compositionally biased region" description="Low complexity" evidence="2">
    <location>
        <begin position="241"/>
        <end position="264"/>
    </location>
</feature>
<sequence length="301" mass="31065">MDGTTFRDVMQVVPALALAAAGQVAATALGQCARLLDEHGSTATLLARHAARSAAFYTDDLSVHVAESAHVAATHAAYSAQRQAERFSTITDALAAAVEASVQTAAASAQRCAHRQAGRAAAFADGQAAAATQALQSLAGVLPGFVPPPAEGFGSSSSSSSSRAGDIFRAVERRAAQEQLQQLQQELQESRCELHAARLQLQAATDSVAALPQEVLLAVQGQMRRALREGVVELMREALASPEPGSPAAAAAAGVPVAGMYEQQQSEEEQQSDDGSEGRRSSSDGEAFVMVEAELAADGSN</sequence>
<organism evidence="3 4">
    <name type="scientific">Tetradesmus obliquus</name>
    <name type="common">Green alga</name>
    <name type="synonym">Acutodesmus obliquus</name>
    <dbReference type="NCBI Taxonomy" id="3088"/>
    <lineage>
        <taxon>Eukaryota</taxon>
        <taxon>Viridiplantae</taxon>
        <taxon>Chlorophyta</taxon>
        <taxon>core chlorophytes</taxon>
        <taxon>Chlorophyceae</taxon>
        <taxon>CS clade</taxon>
        <taxon>Sphaeropleales</taxon>
        <taxon>Scenedesmaceae</taxon>
        <taxon>Tetradesmus</taxon>
    </lineage>
</organism>
<dbReference type="EMBL" id="CP126219">
    <property type="protein sequence ID" value="WIA20747.1"/>
    <property type="molecule type" value="Genomic_DNA"/>
</dbReference>
<dbReference type="Proteomes" id="UP001244341">
    <property type="component" value="Chromosome 12b"/>
</dbReference>
<reference evidence="3 4" key="1">
    <citation type="submission" date="2023-05" db="EMBL/GenBank/DDBJ databases">
        <title>A 100% complete, gapless, phased diploid assembly of the Scenedesmus obliquus UTEX 3031 genome.</title>
        <authorList>
            <person name="Biondi T.C."/>
            <person name="Hanschen E.R."/>
            <person name="Kwon T."/>
            <person name="Eng W."/>
            <person name="Kruse C.P.S."/>
            <person name="Koehler S.I."/>
            <person name="Kunde Y."/>
            <person name="Gleasner C.D."/>
            <person name="You Mak K.T."/>
            <person name="Polle J."/>
            <person name="Hovde B.T."/>
            <person name="Starkenburg S.R."/>
        </authorList>
    </citation>
    <scope>NUCLEOTIDE SEQUENCE [LARGE SCALE GENOMIC DNA]</scope>
    <source>
        <strain evidence="3 4">DOE0152z</strain>
    </source>
</reference>
<gene>
    <name evidence="3" type="ORF">OEZ85_005115</name>
</gene>
<keyword evidence="4" id="KW-1185">Reference proteome</keyword>
<accession>A0ABY8UKA8</accession>
<feature type="compositionally biased region" description="Acidic residues" evidence="2">
    <location>
        <begin position="265"/>
        <end position="275"/>
    </location>
</feature>
<evidence type="ECO:0000256" key="1">
    <source>
        <dbReference type="SAM" id="Coils"/>
    </source>
</evidence>
<name>A0ABY8UKA8_TETOB</name>
<evidence type="ECO:0000256" key="2">
    <source>
        <dbReference type="SAM" id="MobiDB-lite"/>
    </source>
</evidence>
<evidence type="ECO:0000313" key="4">
    <source>
        <dbReference type="Proteomes" id="UP001244341"/>
    </source>
</evidence>
<evidence type="ECO:0000313" key="3">
    <source>
        <dbReference type="EMBL" id="WIA20747.1"/>
    </source>
</evidence>
<proteinExistence type="predicted"/>
<feature type="coiled-coil region" evidence="1">
    <location>
        <begin position="173"/>
        <end position="207"/>
    </location>
</feature>
<keyword evidence="1" id="KW-0175">Coiled coil</keyword>
<protein>
    <submittedName>
        <fullName evidence="3">Uncharacterized protein</fullName>
    </submittedName>
</protein>